<comment type="similarity">
    <text evidence="1">Belongs to the short-chain dehydrogenases/reductases (SDR) family.</text>
</comment>
<dbReference type="Pfam" id="PF13561">
    <property type="entry name" value="adh_short_C2"/>
    <property type="match status" value="1"/>
</dbReference>
<dbReference type="InterPro" id="IPR002347">
    <property type="entry name" value="SDR_fam"/>
</dbReference>
<comment type="caution">
    <text evidence="4">The sequence shown here is derived from an EMBL/GenBank/DDBJ whole genome shotgun (WGS) entry which is preliminary data.</text>
</comment>
<dbReference type="Gene3D" id="3.40.50.720">
    <property type="entry name" value="NAD(P)-binding Rossmann-like Domain"/>
    <property type="match status" value="1"/>
</dbReference>
<name>A0A4U0WZ99_9PEZI</name>
<dbReference type="SUPFAM" id="SSF51735">
    <property type="entry name" value="NAD(P)-binding Rossmann-fold domains"/>
    <property type="match status" value="1"/>
</dbReference>
<evidence type="ECO:0000256" key="3">
    <source>
        <dbReference type="ARBA" id="ARBA00023002"/>
    </source>
</evidence>
<accession>A0A4U0WZ99</accession>
<protein>
    <submittedName>
        <fullName evidence="4">Uncharacterized protein</fullName>
    </submittedName>
</protein>
<dbReference type="PRINTS" id="PR00081">
    <property type="entry name" value="GDHRDH"/>
</dbReference>
<dbReference type="CDD" id="cd05233">
    <property type="entry name" value="SDR_c"/>
    <property type="match status" value="1"/>
</dbReference>
<dbReference type="PANTHER" id="PTHR43639:SF1">
    <property type="entry name" value="SHORT-CHAIN DEHYDROGENASE_REDUCTASE FAMILY PROTEIN"/>
    <property type="match status" value="1"/>
</dbReference>
<dbReference type="OrthoDB" id="3029470at2759"/>
<keyword evidence="5" id="KW-1185">Reference proteome</keyword>
<evidence type="ECO:0000313" key="5">
    <source>
        <dbReference type="Proteomes" id="UP000309340"/>
    </source>
</evidence>
<dbReference type="AlphaFoldDB" id="A0A4U0WZ99"/>
<dbReference type="InterPro" id="IPR036291">
    <property type="entry name" value="NAD(P)-bd_dom_sf"/>
</dbReference>
<sequence>MPTYHHIFNLRDPGLPWQKLEVVLSAYIDMIEAEKVVALHAETHAAANGIPGLTPWLTQPYTQSDLTSRLDTWQKLVYAIEKKAEIKRSDDLARLCSRSALDAANVPRGFAHDLLLHATSSSIWFIAPGIRLPKIAEFIHQPFAPICHQYPSETAGMKMPFLFLRCPGEVSAKEAKFRYPFSTLPSVPCGLYLDAFPNAQNPFEDACRLVLPIRLGGNRYARTSDFRPIRKSLSDLYQVEINPFVMRHGPKLVGVLENWLGNVESGHWSVNGMGVEGGLGVWRKADTREDWWRYQGGHMYFRGIGRATAILAGARGWNVGVNYANDAAAAEATVQAVQQAGGQAIAIKGDVSLEADVLALFDAMEQHFGSIQGVVVNAGINATSMPLAEMTVERLRKVFDTNVLGAYMCAREAARRLPASSSSSSSPEQKSSIVLLSSAAARLGSPNECVDYAGSKGAIDTLTVGLAKELGPKGVRVNAVRPGIIDTEIHASVGDPERLDRIGNQTPLGRPGSAEEVAEAIVWLLSPQASYATGTNIDVTGGSAIRLRYPRGDLVAVPGRSRNFKARAVGSHQQLLARTAKRFDEQTTRTERSKDG</sequence>
<dbReference type="InterPro" id="IPR020904">
    <property type="entry name" value="Sc_DH/Rdtase_CS"/>
</dbReference>
<gene>
    <name evidence="4" type="ORF">B0A55_09060</name>
</gene>
<dbReference type="PROSITE" id="PS00061">
    <property type="entry name" value="ADH_SHORT"/>
    <property type="match status" value="1"/>
</dbReference>
<keyword evidence="2" id="KW-0521">NADP</keyword>
<dbReference type="GO" id="GO:0016491">
    <property type="term" value="F:oxidoreductase activity"/>
    <property type="evidence" value="ECO:0007669"/>
    <property type="project" value="UniProtKB-KW"/>
</dbReference>
<dbReference type="STRING" id="329884.A0A4U0WZ99"/>
<reference evidence="4 5" key="1">
    <citation type="submission" date="2017-03" db="EMBL/GenBank/DDBJ databases">
        <title>Genomes of endolithic fungi from Antarctica.</title>
        <authorList>
            <person name="Coleine C."/>
            <person name="Masonjones S."/>
            <person name="Stajich J.E."/>
        </authorList>
    </citation>
    <scope>NUCLEOTIDE SEQUENCE [LARGE SCALE GENOMIC DNA]</scope>
    <source>
        <strain evidence="4 5">CCFEE 5184</strain>
    </source>
</reference>
<evidence type="ECO:0000313" key="4">
    <source>
        <dbReference type="EMBL" id="TKA68216.1"/>
    </source>
</evidence>
<dbReference type="EMBL" id="NAJQ01000524">
    <property type="protein sequence ID" value="TKA68216.1"/>
    <property type="molecule type" value="Genomic_DNA"/>
</dbReference>
<evidence type="ECO:0000256" key="1">
    <source>
        <dbReference type="ARBA" id="ARBA00006484"/>
    </source>
</evidence>
<dbReference type="NCBIfam" id="NF005400">
    <property type="entry name" value="PRK06947.1"/>
    <property type="match status" value="1"/>
</dbReference>
<dbReference type="PANTHER" id="PTHR43639">
    <property type="entry name" value="OXIDOREDUCTASE, SHORT-CHAIN DEHYDROGENASE/REDUCTASE FAMILY (AFU_ORTHOLOGUE AFUA_5G02870)"/>
    <property type="match status" value="1"/>
</dbReference>
<keyword evidence="3" id="KW-0560">Oxidoreductase</keyword>
<proteinExistence type="inferred from homology"/>
<dbReference type="FunFam" id="3.40.50.720:FF:000084">
    <property type="entry name" value="Short-chain dehydrogenase reductase"/>
    <property type="match status" value="1"/>
</dbReference>
<evidence type="ECO:0000256" key="2">
    <source>
        <dbReference type="ARBA" id="ARBA00022857"/>
    </source>
</evidence>
<organism evidence="4 5">
    <name type="scientific">Friedmanniomyces simplex</name>
    <dbReference type="NCBI Taxonomy" id="329884"/>
    <lineage>
        <taxon>Eukaryota</taxon>
        <taxon>Fungi</taxon>
        <taxon>Dikarya</taxon>
        <taxon>Ascomycota</taxon>
        <taxon>Pezizomycotina</taxon>
        <taxon>Dothideomycetes</taxon>
        <taxon>Dothideomycetidae</taxon>
        <taxon>Mycosphaerellales</taxon>
        <taxon>Teratosphaeriaceae</taxon>
        <taxon>Friedmanniomyces</taxon>
    </lineage>
</organism>
<dbReference type="Proteomes" id="UP000309340">
    <property type="component" value="Unassembled WGS sequence"/>
</dbReference>